<evidence type="ECO:0000313" key="5">
    <source>
        <dbReference type="Proteomes" id="UP001600165"/>
    </source>
</evidence>
<dbReference type="SUPFAM" id="SSF46458">
    <property type="entry name" value="Globin-like"/>
    <property type="match status" value="1"/>
</dbReference>
<proteinExistence type="inferred from homology"/>
<dbReference type="InterPro" id="IPR009050">
    <property type="entry name" value="Globin-like_sf"/>
</dbReference>
<dbReference type="RefSeq" id="WP_377964199.1">
    <property type="nucleotide sequence ID" value="NZ_JBHZOL010000065.1"/>
</dbReference>
<evidence type="ECO:0000256" key="1">
    <source>
        <dbReference type="ARBA" id="ARBA00008182"/>
    </source>
</evidence>
<sequence length="334" mass="37852">MEIAWGALDHSLSNSFSQLHSFSKAWAKRYVQQVKGNTSQQPKYVVTEADARKAIAQYLNQELRTVSAQAWTQTEVLLAKEVIRHQINPDLIDPWAIAKDVYTIYDKAFVGYADGISPERFATDLAPELGSIRAKYTREDARVIGFVSMQFHYTGQLLLKLIAAERQEVLQLYFKAIDDHLYMPLQRAYSAAASHPLSSPVLKVVQTLLPHSSLIARQVVDEIMHANPHHRCYSGPLSNSAVRASSLRDAEMFQTYLWVCLLENNVSAVQQELFPLCVMLYPTLNVRWGLVRQMLALLERHFDELLTESQMAMLKPYLSATKAMFAADVFEEAA</sequence>
<keyword evidence="3" id="KW-0089">Bile pigment</keyword>
<dbReference type="InterPro" id="IPR012128">
    <property type="entry name" value="Phycobilisome_asu/bsu"/>
</dbReference>
<accession>A0ABW6IE36</accession>
<reference evidence="4 5" key="1">
    <citation type="submission" date="2024-10" db="EMBL/GenBank/DDBJ databases">
        <authorList>
            <person name="Ratan Roy A."/>
            <person name="Morales Sandoval P.H."/>
            <person name="De Los Santos Villalobos S."/>
            <person name="Chakraborty S."/>
            <person name="Mukherjee J."/>
        </authorList>
    </citation>
    <scope>NUCLEOTIDE SEQUENCE [LARGE SCALE GENOMIC DNA]</scope>
    <source>
        <strain evidence="4 5">S1</strain>
    </source>
</reference>
<organism evidence="4 5">
    <name type="scientific">Almyronema epifaneia S1</name>
    <dbReference type="NCBI Taxonomy" id="2991925"/>
    <lineage>
        <taxon>Bacteria</taxon>
        <taxon>Bacillati</taxon>
        <taxon>Cyanobacteriota</taxon>
        <taxon>Cyanophyceae</taxon>
        <taxon>Nodosilineales</taxon>
        <taxon>Nodosilineaceae</taxon>
        <taxon>Almyronema</taxon>
        <taxon>Almyronema epifaneia</taxon>
    </lineage>
</organism>
<keyword evidence="2" id="KW-0157">Chromophore</keyword>
<evidence type="ECO:0000313" key="4">
    <source>
        <dbReference type="EMBL" id="MFE4106442.1"/>
    </source>
</evidence>
<evidence type="ECO:0008006" key="6">
    <source>
        <dbReference type="Google" id="ProtNLM"/>
    </source>
</evidence>
<dbReference type="EMBL" id="JBHZOL010000065">
    <property type="protein sequence ID" value="MFE4106442.1"/>
    <property type="molecule type" value="Genomic_DNA"/>
</dbReference>
<comment type="caution">
    <text evidence="4">The sequence shown here is derived from an EMBL/GenBank/DDBJ whole genome shotgun (WGS) entry which is preliminary data.</text>
</comment>
<dbReference type="Gene3D" id="1.10.490.20">
    <property type="entry name" value="Phycocyanins"/>
    <property type="match status" value="1"/>
</dbReference>
<comment type="similarity">
    <text evidence="1">Belongs to the phycobiliprotein family.</text>
</comment>
<dbReference type="InterPro" id="IPR038719">
    <property type="entry name" value="Phycobilisome_asu/bsu_sf"/>
</dbReference>
<gene>
    <name evidence="4" type="ORF">ACFVKH_09155</name>
</gene>
<keyword evidence="5" id="KW-1185">Reference proteome</keyword>
<dbReference type="Pfam" id="PF00502">
    <property type="entry name" value="Phycobilisome"/>
    <property type="match status" value="1"/>
</dbReference>
<evidence type="ECO:0000256" key="2">
    <source>
        <dbReference type="ARBA" id="ARBA00022991"/>
    </source>
</evidence>
<name>A0ABW6IE36_9CYAN</name>
<dbReference type="Proteomes" id="UP001600165">
    <property type="component" value="Unassembled WGS sequence"/>
</dbReference>
<protein>
    <recommendedName>
        <fullName evidence="6">Phycobilisome protein</fullName>
    </recommendedName>
</protein>
<evidence type="ECO:0000256" key="3">
    <source>
        <dbReference type="ARBA" id="ARBA00023307"/>
    </source>
</evidence>